<gene>
    <name evidence="1" type="ORF">OV287_56015</name>
</gene>
<keyword evidence="2" id="KW-1185">Reference proteome</keyword>
<organism evidence="1 2">
    <name type="scientific">Archangium lansingense</name>
    <dbReference type="NCBI Taxonomy" id="2995310"/>
    <lineage>
        <taxon>Bacteria</taxon>
        <taxon>Pseudomonadati</taxon>
        <taxon>Myxococcota</taxon>
        <taxon>Myxococcia</taxon>
        <taxon>Myxococcales</taxon>
        <taxon>Cystobacterineae</taxon>
        <taxon>Archangiaceae</taxon>
        <taxon>Archangium</taxon>
    </lineage>
</organism>
<comment type="caution">
    <text evidence="1">The sequence shown here is derived from an EMBL/GenBank/DDBJ whole genome shotgun (WGS) entry which is preliminary data.</text>
</comment>
<protein>
    <submittedName>
        <fullName evidence="1">Uncharacterized protein</fullName>
    </submittedName>
</protein>
<dbReference type="Proteomes" id="UP001207654">
    <property type="component" value="Unassembled WGS sequence"/>
</dbReference>
<sequence>MRKPPELSPYFAPLLADFSQGLVQFSRASVREHMSIAAWMDAMEQEGYESAAEAAARAAWGQAYEARAEAGHVLMERAQILLLLTNLNPSPASA</sequence>
<name>A0ABT4ASK1_9BACT</name>
<dbReference type="EMBL" id="JAPNKA010000002">
    <property type="protein sequence ID" value="MCY1083782.1"/>
    <property type="molecule type" value="Genomic_DNA"/>
</dbReference>
<reference evidence="1 2" key="1">
    <citation type="submission" date="2022-11" db="EMBL/GenBank/DDBJ databases">
        <title>Minimal conservation of predation-associated metabolite biosynthetic gene clusters underscores biosynthetic potential of Myxococcota including descriptions for ten novel species: Archangium lansinium sp. nov., Myxococcus landrumus sp. nov., Nannocystis bai.</title>
        <authorList>
            <person name="Ahearne A."/>
            <person name="Stevens C."/>
            <person name="Phillips K."/>
        </authorList>
    </citation>
    <scope>NUCLEOTIDE SEQUENCE [LARGE SCALE GENOMIC DNA]</scope>
    <source>
        <strain evidence="1 2">MIWBW</strain>
    </source>
</reference>
<accession>A0ABT4ASK1</accession>
<proteinExistence type="predicted"/>
<evidence type="ECO:0000313" key="1">
    <source>
        <dbReference type="EMBL" id="MCY1083782.1"/>
    </source>
</evidence>
<dbReference type="RefSeq" id="WP_267542659.1">
    <property type="nucleotide sequence ID" value="NZ_JAPNKA010000002.1"/>
</dbReference>
<evidence type="ECO:0000313" key="2">
    <source>
        <dbReference type="Proteomes" id="UP001207654"/>
    </source>
</evidence>